<evidence type="ECO:0000256" key="1">
    <source>
        <dbReference type="ARBA" id="ARBA00004651"/>
    </source>
</evidence>
<dbReference type="Pfam" id="PF07690">
    <property type="entry name" value="MFS_1"/>
    <property type="match status" value="1"/>
</dbReference>
<accession>A0ABS9H2L8</accession>
<dbReference type="InterPro" id="IPR050171">
    <property type="entry name" value="MFS_Transporters"/>
</dbReference>
<feature type="transmembrane region" description="Helical" evidence="7">
    <location>
        <begin position="273"/>
        <end position="291"/>
    </location>
</feature>
<feature type="transmembrane region" description="Helical" evidence="7">
    <location>
        <begin position="32"/>
        <end position="53"/>
    </location>
</feature>
<dbReference type="InterPro" id="IPR036259">
    <property type="entry name" value="MFS_trans_sf"/>
</dbReference>
<comment type="subcellular location">
    <subcellularLocation>
        <location evidence="1">Cell membrane</location>
        <topology evidence="1">Multi-pass membrane protein</topology>
    </subcellularLocation>
</comment>
<keyword evidence="3" id="KW-1003">Cell membrane</keyword>
<dbReference type="InterPro" id="IPR020846">
    <property type="entry name" value="MFS_dom"/>
</dbReference>
<feature type="transmembrane region" description="Helical" evidence="7">
    <location>
        <begin position="203"/>
        <end position="222"/>
    </location>
</feature>
<evidence type="ECO:0000256" key="4">
    <source>
        <dbReference type="ARBA" id="ARBA00022692"/>
    </source>
</evidence>
<gene>
    <name evidence="9" type="ORF">L2716_15780</name>
</gene>
<feature type="transmembrane region" description="Helical" evidence="7">
    <location>
        <begin position="242"/>
        <end position="261"/>
    </location>
</feature>
<evidence type="ECO:0000259" key="8">
    <source>
        <dbReference type="PROSITE" id="PS50850"/>
    </source>
</evidence>
<evidence type="ECO:0000256" key="5">
    <source>
        <dbReference type="ARBA" id="ARBA00022989"/>
    </source>
</evidence>
<feature type="transmembrane region" description="Helical" evidence="7">
    <location>
        <begin position="161"/>
        <end position="182"/>
    </location>
</feature>
<dbReference type="PANTHER" id="PTHR23517:SF3">
    <property type="entry name" value="INTEGRAL MEMBRANE TRANSPORT PROTEIN"/>
    <property type="match status" value="1"/>
</dbReference>
<dbReference type="SUPFAM" id="SSF103473">
    <property type="entry name" value="MFS general substrate transporter"/>
    <property type="match status" value="1"/>
</dbReference>
<evidence type="ECO:0000313" key="9">
    <source>
        <dbReference type="EMBL" id="MCF6139197.1"/>
    </source>
</evidence>
<feature type="transmembrane region" description="Helical" evidence="7">
    <location>
        <begin position="328"/>
        <end position="350"/>
    </location>
</feature>
<evidence type="ECO:0000256" key="7">
    <source>
        <dbReference type="SAM" id="Phobius"/>
    </source>
</evidence>
<dbReference type="EMBL" id="JAKIJS010000002">
    <property type="protein sequence ID" value="MCF6139197.1"/>
    <property type="molecule type" value="Genomic_DNA"/>
</dbReference>
<evidence type="ECO:0000313" key="10">
    <source>
        <dbReference type="Proteomes" id="UP001649381"/>
    </source>
</evidence>
<feature type="transmembrane region" description="Helical" evidence="7">
    <location>
        <begin position="103"/>
        <end position="123"/>
    </location>
</feature>
<dbReference type="InterPro" id="IPR011701">
    <property type="entry name" value="MFS"/>
</dbReference>
<dbReference type="PROSITE" id="PS50850">
    <property type="entry name" value="MFS"/>
    <property type="match status" value="1"/>
</dbReference>
<evidence type="ECO:0000256" key="3">
    <source>
        <dbReference type="ARBA" id="ARBA00022475"/>
    </source>
</evidence>
<dbReference type="Gene3D" id="1.20.1250.20">
    <property type="entry name" value="MFS general substrate transporter like domains"/>
    <property type="match status" value="1"/>
</dbReference>
<feature type="transmembrane region" description="Helical" evidence="7">
    <location>
        <begin position="356"/>
        <end position="376"/>
    </location>
</feature>
<sequence length="385" mass="41741">MSEKRRGMLAIYTVLFLMSLSLHIQFPIFTPFAVALGATSFVVSILMSVSSFANLCGNLTAGPLIDKIGKKQFIVAPLFISGCLMIGHGFVTEIDSLLVLRLFNGLILAFMTPACFALLSGYAKNSQQQGRNMAFNGLLITIAHIVAPIIGGYLVEFAGFRGTYFIIGSAILLTGIFALLYIKEFEPIVLHKKGASKNSGLKLDQQLVAVYFVAFSLMYAQGTLAFELPFLIVEEGMSSSSAGMLFSYVGMGTLIVVCMTWVNRISASIRSMFGLFILAICFYQMFVPFVPLKLSQVLFVVGIGLGVLFPALTTLLTEKIDKSKHGTAFGILSAVFSLGMISSSLMAGAFRDVISPYFFTFIVIGIAITVIGMYLIKLNPKPVLD</sequence>
<name>A0ABS9H2L8_9BACL</name>
<dbReference type="Proteomes" id="UP001649381">
    <property type="component" value="Unassembled WGS sequence"/>
</dbReference>
<comment type="caution">
    <text evidence="9">The sequence shown here is derived from an EMBL/GenBank/DDBJ whole genome shotgun (WGS) entry which is preliminary data.</text>
</comment>
<feature type="transmembrane region" description="Helical" evidence="7">
    <location>
        <begin position="135"/>
        <end position="155"/>
    </location>
</feature>
<keyword evidence="5 7" id="KW-1133">Transmembrane helix</keyword>
<dbReference type="PANTHER" id="PTHR23517">
    <property type="entry name" value="RESISTANCE PROTEIN MDTM, PUTATIVE-RELATED-RELATED"/>
    <property type="match status" value="1"/>
</dbReference>
<feature type="transmembrane region" description="Helical" evidence="7">
    <location>
        <begin position="73"/>
        <end position="91"/>
    </location>
</feature>
<evidence type="ECO:0000256" key="2">
    <source>
        <dbReference type="ARBA" id="ARBA00022448"/>
    </source>
</evidence>
<dbReference type="RefSeq" id="WP_236337967.1">
    <property type="nucleotide sequence ID" value="NZ_JAKIJS010000002.1"/>
</dbReference>
<feature type="transmembrane region" description="Helical" evidence="7">
    <location>
        <begin position="297"/>
        <end position="316"/>
    </location>
</feature>
<evidence type="ECO:0000256" key="6">
    <source>
        <dbReference type="ARBA" id="ARBA00023136"/>
    </source>
</evidence>
<organism evidence="9 10">
    <name type="scientific">Pseudalkalibacillus berkeleyi</name>
    <dbReference type="NCBI Taxonomy" id="1069813"/>
    <lineage>
        <taxon>Bacteria</taxon>
        <taxon>Bacillati</taxon>
        <taxon>Bacillota</taxon>
        <taxon>Bacilli</taxon>
        <taxon>Bacillales</taxon>
        <taxon>Fictibacillaceae</taxon>
        <taxon>Pseudalkalibacillus</taxon>
    </lineage>
</organism>
<reference evidence="9 10" key="1">
    <citation type="submission" date="2022-01" db="EMBL/GenBank/DDBJ databases">
        <title>Alkalihalobacillus sp. EGI L200015, a novel bacterium isolated from a salt lake sediment.</title>
        <authorList>
            <person name="Gao L."/>
            <person name="Fang B.-Z."/>
            <person name="Li W.-J."/>
        </authorList>
    </citation>
    <scope>NUCLEOTIDE SEQUENCE [LARGE SCALE GENOMIC DNA]</scope>
    <source>
        <strain evidence="9 10">KCTC 12718</strain>
    </source>
</reference>
<keyword evidence="2" id="KW-0813">Transport</keyword>
<keyword evidence="10" id="KW-1185">Reference proteome</keyword>
<keyword evidence="6 7" id="KW-0472">Membrane</keyword>
<feature type="domain" description="Major facilitator superfamily (MFS) profile" evidence="8">
    <location>
        <begin position="7"/>
        <end position="383"/>
    </location>
</feature>
<protein>
    <submittedName>
        <fullName evidence="9">MFS transporter</fullName>
    </submittedName>
</protein>
<feature type="transmembrane region" description="Helical" evidence="7">
    <location>
        <begin position="7"/>
        <end position="26"/>
    </location>
</feature>
<proteinExistence type="predicted"/>
<keyword evidence="4 7" id="KW-0812">Transmembrane</keyword>